<evidence type="ECO:0000313" key="2">
    <source>
        <dbReference type="EMBL" id="KAF9450924.1"/>
    </source>
</evidence>
<evidence type="ECO:0000313" key="3">
    <source>
        <dbReference type="Proteomes" id="UP000807342"/>
    </source>
</evidence>
<feature type="compositionally biased region" description="Polar residues" evidence="1">
    <location>
        <begin position="462"/>
        <end position="495"/>
    </location>
</feature>
<dbReference type="AlphaFoldDB" id="A0A9P6C733"/>
<feature type="compositionally biased region" description="Low complexity" evidence="1">
    <location>
        <begin position="398"/>
        <end position="417"/>
    </location>
</feature>
<feature type="region of interest" description="Disordered" evidence="1">
    <location>
        <begin position="50"/>
        <end position="531"/>
    </location>
</feature>
<keyword evidence="3" id="KW-1185">Reference proteome</keyword>
<accession>A0A9P6C733</accession>
<proteinExistence type="predicted"/>
<feature type="compositionally biased region" description="Polar residues" evidence="1">
    <location>
        <begin position="378"/>
        <end position="389"/>
    </location>
</feature>
<feature type="compositionally biased region" description="Polar residues" evidence="1">
    <location>
        <begin position="208"/>
        <end position="230"/>
    </location>
</feature>
<reference evidence="2" key="1">
    <citation type="submission" date="2020-11" db="EMBL/GenBank/DDBJ databases">
        <authorList>
            <consortium name="DOE Joint Genome Institute"/>
            <person name="Ahrendt S."/>
            <person name="Riley R."/>
            <person name="Andreopoulos W."/>
            <person name="Labutti K."/>
            <person name="Pangilinan J."/>
            <person name="Ruiz-Duenas F.J."/>
            <person name="Barrasa J.M."/>
            <person name="Sanchez-Garcia M."/>
            <person name="Camarero S."/>
            <person name="Miyauchi S."/>
            <person name="Serrano A."/>
            <person name="Linde D."/>
            <person name="Babiker R."/>
            <person name="Drula E."/>
            <person name="Ayuso-Fernandez I."/>
            <person name="Pacheco R."/>
            <person name="Padilla G."/>
            <person name="Ferreira P."/>
            <person name="Barriuso J."/>
            <person name="Kellner H."/>
            <person name="Castanera R."/>
            <person name="Alfaro M."/>
            <person name="Ramirez L."/>
            <person name="Pisabarro A.G."/>
            <person name="Kuo A."/>
            <person name="Tritt A."/>
            <person name="Lipzen A."/>
            <person name="He G."/>
            <person name="Yan M."/>
            <person name="Ng V."/>
            <person name="Cullen D."/>
            <person name="Martin F."/>
            <person name="Rosso M.-N."/>
            <person name="Henrissat B."/>
            <person name="Hibbett D."/>
            <person name="Martinez A.T."/>
            <person name="Grigoriev I.V."/>
        </authorList>
    </citation>
    <scope>NUCLEOTIDE SEQUENCE</scope>
    <source>
        <strain evidence="2">MF-IS2</strain>
    </source>
</reference>
<gene>
    <name evidence="2" type="ORF">P691DRAFT_788301</name>
</gene>
<feature type="compositionally biased region" description="Polar residues" evidence="1">
    <location>
        <begin position="434"/>
        <end position="452"/>
    </location>
</feature>
<evidence type="ECO:0000256" key="1">
    <source>
        <dbReference type="SAM" id="MobiDB-lite"/>
    </source>
</evidence>
<comment type="caution">
    <text evidence="2">The sequence shown here is derived from an EMBL/GenBank/DDBJ whole genome shotgun (WGS) entry which is preliminary data.</text>
</comment>
<dbReference type="Proteomes" id="UP000807342">
    <property type="component" value="Unassembled WGS sequence"/>
</dbReference>
<name>A0A9P6C733_9AGAR</name>
<feature type="compositionally biased region" description="Polar residues" evidence="1">
    <location>
        <begin position="349"/>
        <end position="359"/>
    </location>
</feature>
<feature type="compositionally biased region" description="Low complexity" evidence="1">
    <location>
        <begin position="81"/>
        <end position="95"/>
    </location>
</feature>
<organism evidence="2 3">
    <name type="scientific">Macrolepiota fuliginosa MF-IS2</name>
    <dbReference type="NCBI Taxonomy" id="1400762"/>
    <lineage>
        <taxon>Eukaryota</taxon>
        <taxon>Fungi</taxon>
        <taxon>Dikarya</taxon>
        <taxon>Basidiomycota</taxon>
        <taxon>Agaricomycotina</taxon>
        <taxon>Agaricomycetes</taxon>
        <taxon>Agaricomycetidae</taxon>
        <taxon>Agaricales</taxon>
        <taxon>Agaricineae</taxon>
        <taxon>Agaricaceae</taxon>
        <taxon>Macrolepiota</taxon>
    </lineage>
</organism>
<dbReference type="EMBL" id="MU151095">
    <property type="protein sequence ID" value="KAF9450924.1"/>
    <property type="molecule type" value="Genomic_DNA"/>
</dbReference>
<protein>
    <submittedName>
        <fullName evidence="2">Uncharacterized protein</fullName>
    </submittedName>
</protein>
<sequence>MNKPDMDKDVMALLRGQYDELERQRRDLLRDVDVLRVPIKKKLREALTSIPPRYLRWFKQEPQSQTPPPRALTHPEPTSPPAAALPLPNPSRAPSYQHDESPPAGHPLPSAGHSSVRDQIETKQGARPSTQQQPPITRPPGGGQKLLPSQPPPPVPDHTDERPPELASLSPTLGPTTVPPDPSATTTTALVMDNGVTKLHNPRDTKSEGQTSLRFPSSPGPDSSLSQQTPHHPGSVLAQNKTSTKAAIRSSAPEPQFRGSLDAGAPPRPPILNNVTLAHSGTRQNEQQPVSNPPLKGALEATAPLPSHTINAPPIQSPSPPVVGAQIFGDVQARSASGSPHEVSRPVQEPSSEAKSHQASGGVHPPKIARETVPVRQPSYTLLSPQPTLNPVLPPHVLPSSASSSSLSLAPKSAQAPVLSTNTPPSKGPRNPKRSANNHNRSLDATSSTRNVPQVPAVVASSRPSLDSSQHISRGGLSDTNRPPTQEQLHPTVTPIQAPVRHPSHTPPDSAAPPPVETESESELMESQEPKRSIMNMVWGWTR</sequence>
<feature type="compositionally biased region" description="Polar residues" evidence="1">
    <location>
        <begin position="273"/>
        <end position="290"/>
    </location>
</feature>